<reference evidence="1" key="1">
    <citation type="journal article" date="2024" name="J. Gen. Virol.">
        <title>Novel phages of Pseudomonas syringae unveil numerous potential auxiliary metabolic genes.</title>
        <authorList>
            <person name="Feltin C."/>
            <person name="Garneau J.R."/>
            <person name="Morris C.E."/>
            <person name="Berard A."/>
            <person name="Torres-Barcelo C."/>
        </authorList>
    </citation>
    <scope>NUCLEOTIDE SEQUENCE</scope>
</reference>
<gene>
    <name evidence="1" type="ORF">Orimi01_00013</name>
</gene>
<name>A0AAU6W1V1_9VIRU</name>
<dbReference type="EMBL" id="PP179326">
    <property type="protein sequence ID" value="XAI70670.1"/>
    <property type="molecule type" value="Genomic_DNA"/>
</dbReference>
<accession>A0AAU6W1V1</accession>
<protein>
    <submittedName>
        <fullName evidence="1">Major capsid protein</fullName>
    </submittedName>
</protein>
<sequence length="338" mass="36793">MTAAWLQWTPNIHCVGLANDGSLVAMDAQYPLLTTANSGIPAFLSTYIDPKVIEVLVAPMKAAIAIGGETKKGDWTTRTAMFPVIESTGETTSYGDYDAGGSTGANFQFPQRQSFHFQTITQWGERELADAGLAKIDYAARLNIASALTLNKYQNKSYIFGVAGLQNYGMLNDPALAADITPNTKAAGGTAWILPNGNVNATAVEVQRDITKLFAALQIKNQGLVETTDRLKLIMDPLSSVALTITDPFNVNVSDILKKTYPNLVIEVIPEYNTAGGRKLQLVLEEYEGQRTWDAAFTEKQRSHAVVVDLSSWKQKKSAGTWGTTIYRPNFISSMIGI</sequence>
<proteinExistence type="predicted"/>
<evidence type="ECO:0000313" key="1">
    <source>
        <dbReference type="EMBL" id="XAI70670.1"/>
    </source>
</evidence>
<organism evidence="1">
    <name type="scientific">Pseudomonas phage Orimi01</name>
    <dbReference type="NCBI Taxonomy" id="3138541"/>
    <lineage>
        <taxon>Viruses</taxon>
    </lineage>
</organism>